<dbReference type="AlphaFoldDB" id="A0AAQ3NXH9"/>
<dbReference type="EMBL" id="CP144698">
    <property type="protein sequence ID" value="WVZ17675.1"/>
    <property type="molecule type" value="Genomic_DNA"/>
</dbReference>
<protein>
    <recommendedName>
        <fullName evidence="1">Transcriptional factor DELLA N-terminal domain-containing protein</fullName>
    </recommendedName>
</protein>
<evidence type="ECO:0000259" key="1">
    <source>
        <dbReference type="Pfam" id="PF12041"/>
    </source>
</evidence>
<proteinExistence type="predicted"/>
<keyword evidence="3" id="KW-1185">Reference proteome</keyword>
<name>A0AAQ3NXH9_VIGMU</name>
<sequence>MNGSSSESKTRDMDWQLAGLGYKARSSELCQVAENMEHLENVINTVNSSRDISQVVAFFYDPSNIGLGSWVDRLLSQTCLRTYNLSSDLPDLSTDLNRQLGMVTTFESTVESTTISCHSTTTMSGPSVFATRVPNGV</sequence>
<evidence type="ECO:0000313" key="3">
    <source>
        <dbReference type="Proteomes" id="UP001374535"/>
    </source>
</evidence>
<reference evidence="2 3" key="1">
    <citation type="journal article" date="2023" name="Life. Sci Alliance">
        <title>Evolutionary insights into 3D genome organization and epigenetic landscape of Vigna mungo.</title>
        <authorList>
            <person name="Junaid A."/>
            <person name="Singh B."/>
            <person name="Bhatia S."/>
        </authorList>
    </citation>
    <scope>NUCLEOTIDE SEQUENCE [LARGE SCALE GENOMIC DNA]</scope>
    <source>
        <strain evidence="2">Urdbean</strain>
    </source>
</reference>
<dbReference type="Gene3D" id="1.10.10.1290">
    <property type="entry name" value="Transcriptional regulator DELLA, N-terminal domain"/>
    <property type="match status" value="1"/>
</dbReference>
<dbReference type="Pfam" id="PF12041">
    <property type="entry name" value="DELLA"/>
    <property type="match status" value="1"/>
</dbReference>
<dbReference type="Proteomes" id="UP001374535">
    <property type="component" value="Chromosome 3"/>
</dbReference>
<dbReference type="SMART" id="SM01129">
    <property type="entry name" value="DELLA"/>
    <property type="match status" value="1"/>
</dbReference>
<accession>A0AAQ3NXH9</accession>
<evidence type="ECO:0000313" key="2">
    <source>
        <dbReference type="EMBL" id="WVZ17675.1"/>
    </source>
</evidence>
<dbReference type="InterPro" id="IPR038088">
    <property type="entry name" value="DELLA_N_sf"/>
</dbReference>
<dbReference type="InterPro" id="IPR021914">
    <property type="entry name" value="TF_DELLA_N"/>
</dbReference>
<gene>
    <name evidence="2" type="ORF">V8G54_010657</name>
</gene>
<feature type="domain" description="Transcriptional factor DELLA N-terminal" evidence="1">
    <location>
        <begin position="16"/>
        <end position="77"/>
    </location>
</feature>
<organism evidence="2 3">
    <name type="scientific">Vigna mungo</name>
    <name type="common">Black gram</name>
    <name type="synonym">Phaseolus mungo</name>
    <dbReference type="NCBI Taxonomy" id="3915"/>
    <lineage>
        <taxon>Eukaryota</taxon>
        <taxon>Viridiplantae</taxon>
        <taxon>Streptophyta</taxon>
        <taxon>Embryophyta</taxon>
        <taxon>Tracheophyta</taxon>
        <taxon>Spermatophyta</taxon>
        <taxon>Magnoliopsida</taxon>
        <taxon>eudicotyledons</taxon>
        <taxon>Gunneridae</taxon>
        <taxon>Pentapetalae</taxon>
        <taxon>rosids</taxon>
        <taxon>fabids</taxon>
        <taxon>Fabales</taxon>
        <taxon>Fabaceae</taxon>
        <taxon>Papilionoideae</taxon>
        <taxon>50 kb inversion clade</taxon>
        <taxon>NPAAA clade</taxon>
        <taxon>indigoferoid/millettioid clade</taxon>
        <taxon>Phaseoleae</taxon>
        <taxon>Vigna</taxon>
    </lineage>
</organism>